<feature type="transmembrane region" description="Helical" evidence="7">
    <location>
        <begin position="192"/>
        <end position="212"/>
    </location>
</feature>
<evidence type="ECO:0000259" key="8">
    <source>
        <dbReference type="Pfam" id="PF20684"/>
    </source>
</evidence>
<feature type="transmembrane region" description="Helical" evidence="7">
    <location>
        <begin position="72"/>
        <end position="91"/>
    </location>
</feature>
<dbReference type="InterPro" id="IPR052337">
    <property type="entry name" value="SAT4-like"/>
</dbReference>
<name>E3Q2E2_COLGM</name>
<evidence type="ECO:0000256" key="2">
    <source>
        <dbReference type="ARBA" id="ARBA00022692"/>
    </source>
</evidence>
<dbReference type="OrthoDB" id="2496787at2759"/>
<dbReference type="PANTHER" id="PTHR33048:SF143">
    <property type="entry name" value="EXTRACELLULAR MEMBRANE PROTEIN CFEM DOMAIN-CONTAINING PROTEIN-RELATED"/>
    <property type="match status" value="1"/>
</dbReference>
<comment type="subcellular location">
    <subcellularLocation>
        <location evidence="1">Membrane</location>
        <topology evidence="1">Multi-pass membrane protein</topology>
    </subcellularLocation>
</comment>
<dbReference type="RefSeq" id="XP_008089263.1">
    <property type="nucleotide sequence ID" value="XM_008091072.1"/>
</dbReference>
<keyword evidence="4 7" id="KW-0472">Membrane</keyword>
<dbReference type="STRING" id="645133.E3Q2E2"/>
<evidence type="ECO:0000256" key="6">
    <source>
        <dbReference type="SAM" id="MobiDB-lite"/>
    </source>
</evidence>
<keyword evidence="2 7" id="KW-0812">Transmembrane</keyword>
<keyword evidence="10" id="KW-1185">Reference proteome</keyword>
<evidence type="ECO:0000256" key="4">
    <source>
        <dbReference type="ARBA" id="ARBA00023136"/>
    </source>
</evidence>
<dbReference type="eggNOG" id="ENOG502SKG6">
    <property type="taxonomic scope" value="Eukaryota"/>
</dbReference>
<dbReference type="PANTHER" id="PTHR33048">
    <property type="entry name" value="PTH11-LIKE INTEGRAL MEMBRANE PROTEIN (AFU_ORTHOLOGUE AFUA_5G11245)"/>
    <property type="match status" value="1"/>
</dbReference>
<accession>E3Q2E2</accession>
<dbReference type="Pfam" id="PF20684">
    <property type="entry name" value="Fung_rhodopsin"/>
    <property type="match status" value="1"/>
</dbReference>
<dbReference type="AlphaFoldDB" id="E3Q2E2"/>
<dbReference type="GO" id="GO:0016020">
    <property type="term" value="C:membrane"/>
    <property type="evidence" value="ECO:0007669"/>
    <property type="project" value="UniProtKB-SubCell"/>
</dbReference>
<evidence type="ECO:0000256" key="1">
    <source>
        <dbReference type="ARBA" id="ARBA00004141"/>
    </source>
</evidence>
<dbReference type="GeneID" id="24405752"/>
<dbReference type="VEuPathDB" id="FungiDB:GLRG_00387"/>
<feature type="domain" description="Rhodopsin" evidence="8">
    <location>
        <begin position="66"/>
        <end position="294"/>
    </location>
</feature>
<evidence type="ECO:0000313" key="9">
    <source>
        <dbReference type="EMBL" id="EFQ25243.1"/>
    </source>
</evidence>
<feature type="region of interest" description="Disordered" evidence="6">
    <location>
        <begin position="356"/>
        <end position="396"/>
    </location>
</feature>
<gene>
    <name evidence="9" type="ORF">GLRG_00387</name>
</gene>
<evidence type="ECO:0000313" key="10">
    <source>
        <dbReference type="Proteomes" id="UP000008782"/>
    </source>
</evidence>
<evidence type="ECO:0000256" key="5">
    <source>
        <dbReference type="ARBA" id="ARBA00038359"/>
    </source>
</evidence>
<dbReference type="InterPro" id="IPR049326">
    <property type="entry name" value="Rhodopsin_dom_fungi"/>
</dbReference>
<dbReference type="Proteomes" id="UP000008782">
    <property type="component" value="Unassembled WGS sequence"/>
</dbReference>
<organism evidence="10">
    <name type="scientific">Colletotrichum graminicola (strain M1.001 / M2 / FGSC 10212)</name>
    <name type="common">Maize anthracnose fungus</name>
    <name type="synonym">Glomerella graminicola</name>
    <dbReference type="NCBI Taxonomy" id="645133"/>
    <lineage>
        <taxon>Eukaryota</taxon>
        <taxon>Fungi</taxon>
        <taxon>Dikarya</taxon>
        <taxon>Ascomycota</taxon>
        <taxon>Pezizomycotina</taxon>
        <taxon>Sordariomycetes</taxon>
        <taxon>Hypocreomycetidae</taxon>
        <taxon>Glomerellales</taxon>
        <taxon>Glomerellaceae</taxon>
        <taxon>Colletotrichum</taxon>
        <taxon>Colletotrichum graminicola species complex</taxon>
    </lineage>
</organism>
<feature type="transmembrane region" description="Helical" evidence="7">
    <location>
        <begin position="149"/>
        <end position="172"/>
    </location>
</feature>
<feature type="transmembrane region" description="Helical" evidence="7">
    <location>
        <begin position="111"/>
        <end position="137"/>
    </location>
</feature>
<feature type="compositionally biased region" description="Basic and acidic residues" evidence="6">
    <location>
        <begin position="369"/>
        <end position="378"/>
    </location>
</feature>
<reference evidence="10" key="1">
    <citation type="journal article" date="2012" name="Nat. Genet.">
        <title>Lifestyle transitions in plant pathogenic Colletotrichum fungi deciphered by genome and transcriptome analyses.</title>
        <authorList>
            <person name="O'Connell R.J."/>
            <person name="Thon M.R."/>
            <person name="Hacquard S."/>
            <person name="Amyotte S.G."/>
            <person name="Kleemann J."/>
            <person name="Torres M.F."/>
            <person name="Damm U."/>
            <person name="Buiate E.A."/>
            <person name="Epstein L."/>
            <person name="Alkan N."/>
            <person name="Altmueller J."/>
            <person name="Alvarado-Balderrama L."/>
            <person name="Bauser C.A."/>
            <person name="Becker C."/>
            <person name="Birren B.W."/>
            <person name="Chen Z."/>
            <person name="Choi J."/>
            <person name="Crouch J.A."/>
            <person name="Duvick J.P."/>
            <person name="Farman M.A."/>
            <person name="Gan P."/>
            <person name="Heiman D."/>
            <person name="Henrissat B."/>
            <person name="Howard R.J."/>
            <person name="Kabbage M."/>
            <person name="Koch C."/>
            <person name="Kracher B."/>
            <person name="Kubo Y."/>
            <person name="Law A.D."/>
            <person name="Lebrun M.-H."/>
            <person name="Lee Y.-H."/>
            <person name="Miyara I."/>
            <person name="Moore N."/>
            <person name="Neumann U."/>
            <person name="Nordstroem K."/>
            <person name="Panaccione D.G."/>
            <person name="Panstruga R."/>
            <person name="Place M."/>
            <person name="Proctor R.H."/>
            <person name="Prusky D."/>
            <person name="Rech G."/>
            <person name="Reinhardt R."/>
            <person name="Rollins J.A."/>
            <person name="Rounsley S."/>
            <person name="Schardl C.L."/>
            <person name="Schwartz D.C."/>
            <person name="Shenoy N."/>
            <person name="Shirasu K."/>
            <person name="Sikhakolli U.R."/>
            <person name="Stueber K."/>
            <person name="Sukno S.A."/>
            <person name="Sweigard J.A."/>
            <person name="Takano Y."/>
            <person name="Takahara H."/>
            <person name="Trail F."/>
            <person name="van der Does H.C."/>
            <person name="Voll L.M."/>
            <person name="Will I."/>
            <person name="Young S."/>
            <person name="Zeng Q."/>
            <person name="Zhang J."/>
            <person name="Zhou S."/>
            <person name="Dickman M.B."/>
            <person name="Schulze-Lefert P."/>
            <person name="Ver Loren van Themaat E."/>
            <person name="Ma L.-J."/>
            <person name="Vaillancourt L.J."/>
        </authorList>
    </citation>
    <scope>NUCLEOTIDE SEQUENCE [LARGE SCALE GENOMIC DNA]</scope>
    <source>
        <strain evidence="10">M1.001 / M2 / FGSC 10212</strain>
    </source>
</reference>
<dbReference type="EMBL" id="GG697331">
    <property type="protein sequence ID" value="EFQ25243.1"/>
    <property type="molecule type" value="Genomic_DNA"/>
</dbReference>
<feature type="transmembrane region" description="Helical" evidence="7">
    <location>
        <begin position="233"/>
        <end position="251"/>
    </location>
</feature>
<evidence type="ECO:0000256" key="7">
    <source>
        <dbReference type="SAM" id="Phobius"/>
    </source>
</evidence>
<dbReference type="HOGENOM" id="CLU_028200_6_0_1"/>
<sequence>MQTCVQESCTAKEMLVALNQSMTACGVPPTPAYDMMQWFRELLFGVQTFFIILKVVDKLLKLSPWGWGWDDLTILIAYVHVAAIFPLSILAEKSGAGRDIWTLTPDQITDRLFNLFICTILYMNGLAFIKASILFFYLRIFPDEKFRRILWGTQLFNLLLGISFTAVVLGGCRPLNFFWNGWWAGKMEEKCINMNAFSICNGAFNLALDVWMLMLPASQIYNLRMEWKKKAGVILMFSVGIFLTAVSAYRIKVVRDFAVSTNITGNSFQSSLFSHIELCVGIFVACLPSARQAWKAISPKIVEATRVSSSRFCPAKDSHDASKATQATTGAYGQPPVEVYDESSIAHLIGDFKRIDLNNLPDPSTTETESPKTPDKWIDSSTESSPGGSRGGRGRG</sequence>
<keyword evidence="3 7" id="KW-1133">Transmembrane helix</keyword>
<proteinExistence type="inferred from homology"/>
<comment type="similarity">
    <text evidence="5">Belongs to the SAT4 family.</text>
</comment>
<feature type="transmembrane region" description="Helical" evidence="7">
    <location>
        <begin position="42"/>
        <end position="60"/>
    </location>
</feature>
<evidence type="ECO:0000256" key="3">
    <source>
        <dbReference type="ARBA" id="ARBA00022989"/>
    </source>
</evidence>
<protein>
    <submittedName>
        <fullName evidence="9">Integral membrane protein</fullName>
    </submittedName>
</protein>
<feature type="region of interest" description="Disordered" evidence="6">
    <location>
        <begin position="313"/>
        <end position="336"/>
    </location>
</feature>